<dbReference type="Proteomes" id="UP000015102">
    <property type="component" value="Unassembled WGS sequence"/>
</dbReference>
<dbReference type="EnsemblMetazoa" id="MESCA010718-RA">
    <property type="protein sequence ID" value="MESCA010718-PA"/>
    <property type="gene ID" value="MESCA010718"/>
</dbReference>
<reference evidence="3" key="1">
    <citation type="submission" date="2013-02" db="EMBL/GenBank/DDBJ databases">
        <authorList>
            <person name="Hughes D."/>
        </authorList>
    </citation>
    <scope>NUCLEOTIDE SEQUENCE</scope>
    <source>
        <strain>Durham</strain>
        <strain evidence="3">NC isolate 2 -- Noor lab</strain>
    </source>
</reference>
<dbReference type="EMBL" id="CAQQ02072208">
    <property type="status" value="NOT_ANNOTATED_CDS"/>
    <property type="molecule type" value="Genomic_DNA"/>
</dbReference>
<keyword evidence="3" id="KW-1185">Reference proteome</keyword>
<keyword evidence="1" id="KW-1133">Transmembrane helix</keyword>
<feature type="transmembrane region" description="Helical" evidence="1">
    <location>
        <begin position="35"/>
        <end position="55"/>
    </location>
</feature>
<sequence length="147" mass="17218">MNIEYRDVRRKDKLNSPVFDVFDYKKRNVHHISQYWAYLILLGILVIGYLSNYNYKENLPKALGNTDLMHHSSEFIADRAWKDLKIITSFGTRPVGSYSNEVLTVDFLKREISYIKQTAHQIQRIEMDLQVATGSFWLGFKPHGMTS</sequence>
<dbReference type="HOGENOM" id="CLU_1772754_0_0_1"/>
<name>T1H398_MEGSC</name>
<keyword evidence="1" id="KW-0472">Membrane</keyword>
<reference evidence="2" key="2">
    <citation type="submission" date="2015-06" db="UniProtKB">
        <authorList>
            <consortium name="EnsemblMetazoa"/>
        </authorList>
    </citation>
    <scope>IDENTIFICATION</scope>
</reference>
<organism evidence="2 3">
    <name type="scientific">Megaselia scalaris</name>
    <name type="common">Humpbacked fly</name>
    <name type="synonym">Phora scalaris</name>
    <dbReference type="NCBI Taxonomy" id="36166"/>
    <lineage>
        <taxon>Eukaryota</taxon>
        <taxon>Metazoa</taxon>
        <taxon>Ecdysozoa</taxon>
        <taxon>Arthropoda</taxon>
        <taxon>Hexapoda</taxon>
        <taxon>Insecta</taxon>
        <taxon>Pterygota</taxon>
        <taxon>Neoptera</taxon>
        <taxon>Endopterygota</taxon>
        <taxon>Diptera</taxon>
        <taxon>Brachycera</taxon>
        <taxon>Muscomorpha</taxon>
        <taxon>Platypezoidea</taxon>
        <taxon>Phoridae</taxon>
        <taxon>Megaseliini</taxon>
        <taxon>Megaselia</taxon>
    </lineage>
</organism>
<keyword evidence="1" id="KW-0812">Transmembrane</keyword>
<dbReference type="STRING" id="36166.T1H398"/>
<evidence type="ECO:0000256" key="1">
    <source>
        <dbReference type="SAM" id="Phobius"/>
    </source>
</evidence>
<dbReference type="AlphaFoldDB" id="T1H398"/>
<accession>T1H398</accession>
<evidence type="ECO:0000313" key="3">
    <source>
        <dbReference type="Proteomes" id="UP000015102"/>
    </source>
</evidence>
<protein>
    <submittedName>
        <fullName evidence="2">Uncharacterized protein</fullName>
    </submittedName>
</protein>
<proteinExistence type="predicted"/>
<evidence type="ECO:0000313" key="2">
    <source>
        <dbReference type="EnsemblMetazoa" id="MESCA010718-PA"/>
    </source>
</evidence>